<dbReference type="EMBL" id="ML977503">
    <property type="protein sequence ID" value="KAF2131085.1"/>
    <property type="molecule type" value="Genomic_DNA"/>
</dbReference>
<dbReference type="RefSeq" id="XP_033525472.1">
    <property type="nucleotide sequence ID" value="XM_033666603.1"/>
</dbReference>
<sequence>MPGPTISRENPETYIVKDIDTDHRSNFANKYGEVEVRGYVNGEDFETAIETSVKGTWAGPLYGNLKDGLVVKYDDDTKGEFKLYLKNGTEVWLRVDFSSLRLGDDHKLITV</sequence>
<evidence type="ECO:0000313" key="1">
    <source>
        <dbReference type="EMBL" id="KAF2131085.1"/>
    </source>
</evidence>
<evidence type="ECO:0000313" key="2">
    <source>
        <dbReference type="Proteomes" id="UP000799771"/>
    </source>
</evidence>
<protein>
    <submittedName>
        <fullName evidence="1">Uncharacterized protein</fullName>
    </submittedName>
</protein>
<dbReference type="OrthoDB" id="5304315at2759"/>
<reference evidence="1" key="1">
    <citation type="journal article" date="2020" name="Stud. Mycol.">
        <title>101 Dothideomycetes genomes: a test case for predicting lifestyles and emergence of pathogens.</title>
        <authorList>
            <person name="Haridas S."/>
            <person name="Albert R."/>
            <person name="Binder M."/>
            <person name="Bloem J."/>
            <person name="Labutti K."/>
            <person name="Salamov A."/>
            <person name="Andreopoulos B."/>
            <person name="Baker S."/>
            <person name="Barry K."/>
            <person name="Bills G."/>
            <person name="Bluhm B."/>
            <person name="Cannon C."/>
            <person name="Castanera R."/>
            <person name="Culley D."/>
            <person name="Daum C."/>
            <person name="Ezra D."/>
            <person name="Gonzalez J."/>
            <person name="Henrissat B."/>
            <person name="Kuo A."/>
            <person name="Liang C."/>
            <person name="Lipzen A."/>
            <person name="Lutzoni F."/>
            <person name="Magnuson J."/>
            <person name="Mondo S."/>
            <person name="Nolan M."/>
            <person name="Ohm R."/>
            <person name="Pangilinan J."/>
            <person name="Park H.-J."/>
            <person name="Ramirez L."/>
            <person name="Alfaro M."/>
            <person name="Sun H."/>
            <person name="Tritt A."/>
            <person name="Yoshinaga Y."/>
            <person name="Zwiers L.-H."/>
            <person name="Turgeon B."/>
            <person name="Goodwin S."/>
            <person name="Spatafora J."/>
            <person name="Crous P."/>
            <person name="Grigoriev I."/>
        </authorList>
    </citation>
    <scope>NUCLEOTIDE SEQUENCE</scope>
    <source>
        <strain evidence="1">CBS 119687</strain>
    </source>
</reference>
<proteinExistence type="predicted"/>
<dbReference type="AlphaFoldDB" id="A0A6A6AJ11"/>
<keyword evidence="2" id="KW-1185">Reference proteome</keyword>
<dbReference type="Proteomes" id="UP000799771">
    <property type="component" value="Unassembled WGS sequence"/>
</dbReference>
<gene>
    <name evidence="1" type="ORF">P153DRAFT_355866</name>
</gene>
<name>A0A6A6AJ11_9PLEO</name>
<organism evidence="1 2">
    <name type="scientific">Dothidotthia symphoricarpi CBS 119687</name>
    <dbReference type="NCBI Taxonomy" id="1392245"/>
    <lineage>
        <taxon>Eukaryota</taxon>
        <taxon>Fungi</taxon>
        <taxon>Dikarya</taxon>
        <taxon>Ascomycota</taxon>
        <taxon>Pezizomycotina</taxon>
        <taxon>Dothideomycetes</taxon>
        <taxon>Pleosporomycetidae</taxon>
        <taxon>Pleosporales</taxon>
        <taxon>Dothidotthiaceae</taxon>
        <taxon>Dothidotthia</taxon>
    </lineage>
</organism>
<accession>A0A6A6AJ11</accession>
<dbReference type="GeneID" id="54407035"/>